<protein>
    <submittedName>
        <fullName evidence="1">Uncharacterized protein</fullName>
    </submittedName>
</protein>
<evidence type="ECO:0000313" key="1">
    <source>
        <dbReference type="EMBL" id="KAG7171762.1"/>
    </source>
</evidence>
<gene>
    <name evidence="1" type="ORF">Hamer_G000672</name>
</gene>
<sequence length="98" mass="10788">MLQQLLGSALVAVQVLLSRDRARTRRNGEAGSVRSEVVAFLARIRFLAMTEEKFIHQVLPIGVLKCQESDAVLKVMGGIDGATQPLVAPCTNREERKQ</sequence>
<proteinExistence type="predicted"/>
<name>A0A8J5N231_HOMAM</name>
<evidence type="ECO:0000313" key="2">
    <source>
        <dbReference type="Proteomes" id="UP000747542"/>
    </source>
</evidence>
<dbReference type="AlphaFoldDB" id="A0A8J5N231"/>
<keyword evidence="2" id="KW-1185">Reference proteome</keyword>
<comment type="caution">
    <text evidence="1">The sequence shown here is derived from an EMBL/GenBank/DDBJ whole genome shotgun (WGS) entry which is preliminary data.</text>
</comment>
<dbReference type="EMBL" id="JAHLQT010011632">
    <property type="protein sequence ID" value="KAG7171762.1"/>
    <property type="molecule type" value="Genomic_DNA"/>
</dbReference>
<accession>A0A8J5N231</accession>
<reference evidence="1" key="1">
    <citation type="journal article" date="2021" name="Sci. Adv.">
        <title>The American lobster genome reveals insights on longevity, neural, and immune adaptations.</title>
        <authorList>
            <person name="Polinski J.M."/>
            <person name="Zimin A.V."/>
            <person name="Clark K.F."/>
            <person name="Kohn A.B."/>
            <person name="Sadowski N."/>
            <person name="Timp W."/>
            <person name="Ptitsyn A."/>
            <person name="Khanna P."/>
            <person name="Romanova D.Y."/>
            <person name="Williams P."/>
            <person name="Greenwood S.J."/>
            <person name="Moroz L.L."/>
            <person name="Walt D.R."/>
            <person name="Bodnar A.G."/>
        </authorList>
    </citation>
    <scope>NUCLEOTIDE SEQUENCE</scope>
    <source>
        <strain evidence="1">GMGI-L3</strain>
    </source>
</reference>
<organism evidence="1 2">
    <name type="scientific">Homarus americanus</name>
    <name type="common">American lobster</name>
    <dbReference type="NCBI Taxonomy" id="6706"/>
    <lineage>
        <taxon>Eukaryota</taxon>
        <taxon>Metazoa</taxon>
        <taxon>Ecdysozoa</taxon>
        <taxon>Arthropoda</taxon>
        <taxon>Crustacea</taxon>
        <taxon>Multicrustacea</taxon>
        <taxon>Malacostraca</taxon>
        <taxon>Eumalacostraca</taxon>
        <taxon>Eucarida</taxon>
        <taxon>Decapoda</taxon>
        <taxon>Pleocyemata</taxon>
        <taxon>Astacidea</taxon>
        <taxon>Nephropoidea</taxon>
        <taxon>Nephropidae</taxon>
        <taxon>Homarus</taxon>
    </lineage>
</organism>
<dbReference type="Proteomes" id="UP000747542">
    <property type="component" value="Unassembled WGS sequence"/>
</dbReference>